<evidence type="ECO:0000313" key="1">
    <source>
        <dbReference type="EMBL" id="MPN45734.1"/>
    </source>
</evidence>
<proteinExistence type="predicted"/>
<reference evidence="1" key="1">
    <citation type="submission" date="2019-08" db="EMBL/GenBank/DDBJ databases">
        <authorList>
            <person name="Kucharzyk K."/>
            <person name="Murdoch R.W."/>
            <person name="Higgins S."/>
            <person name="Loffler F."/>
        </authorList>
    </citation>
    <scope>NUCLEOTIDE SEQUENCE</scope>
</reference>
<accession>A0A645IBQ6</accession>
<gene>
    <name evidence="1" type="ORF">SDC9_193304</name>
</gene>
<comment type="caution">
    <text evidence="1">The sequence shown here is derived from an EMBL/GenBank/DDBJ whole genome shotgun (WGS) entry which is preliminary data.</text>
</comment>
<dbReference type="AlphaFoldDB" id="A0A645IBQ6"/>
<dbReference type="EMBL" id="VSSQ01105843">
    <property type="protein sequence ID" value="MPN45734.1"/>
    <property type="molecule type" value="Genomic_DNA"/>
</dbReference>
<protein>
    <submittedName>
        <fullName evidence="1">Uncharacterized protein</fullName>
    </submittedName>
</protein>
<organism evidence="1">
    <name type="scientific">bioreactor metagenome</name>
    <dbReference type="NCBI Taxonomy" id="1076179"/>
    <lineage>
        <taxon>unclassified sequences</taxon>
        <taxon>metagenomes</taxon>
        <taxon>ecological metagenomes</taxon>
    </lineage>
</organism>
<name>A0A645IBQ6_9ZZZZ</name>
<sequence length="79" mass="8597">MNNPPVKDTNESIIRTHGSSALTQMWSGSTVNSMRCAKNHLALSLICMLKARQDGFASVATRIASHIPMDGLSTPQQDR</sequence>